<feature type="compositionally biased region" description="Pro residues" evidence="1">
    <location>
        <begin position="353"/>
        <end position="362"/>
    </location>
</feature>
<protein>
    <recommendedName>
        <fullName evidence="6">HMG box domain-containing protein</fullName>
    </recommendedName>
</protein>
<sequence length="384" mass="41488">MSPAMTIAVTPPTEDKENSGILIQEVSADWPPSSGGNGSAVVFCAEVAPTKIVIPPRPPIVHAPTNKTSASSDDDYDREKVSAVLFDMVTTVELFGDQRKGTTFGTSFVKKLCSSAGCKNLARPGKVVSVKHGAPDSRKKCSVLDCTSNSQKGGLCIKHGANVKKCNILGCKNHSKKGGLCYRHAGEIFDRVPAPKRKREASDGDDGDDEEGASIKKAARIVGESSGSNASWQLTNILTPGSNDCLCGSGGVTNKHPGNRKYLYLVEWKEEKYRNASHLGKGDVAMEVVDEWRKMDPPGRFLQQDKDSMLWSDIGDVKAKKKVTRSFAPSKSRKNSEGASVSGSKMSSEKYVPSPPSYPPPGYFLQREWRKASSTAEEMQSVLK</sequence>
<comment type="caution">
    <text evidence="4">The sequence shown here is derived from an EMBL/GenBank/DDBJ whole genome shotgun (WGS) entry which is preliminary data.</text>
</comment>
<keyword evidence="5" id="KW-1185">Reference proteome</keyword>
<accession>A0AAD8YAS8</accession>
<feature type="compositionally biased region" description="Polar residues" evidence="1">
    <location>
        <begin position="337"/>
        <end position="346"/>
    </location>
</feature>
<evidence type="ECO:0000256" key="1">
    <source>
        <dbReference type="SAM" id="MobiDB-lite"/>
    </source>
</evidence>
<evidence type="ECO:0000313" key="5">
    <source>
        <dbReference type="Proteomes" id="UP001224775"/>
    </source>
</evidence>
<evidence type="ECO:0000259" key="2">
    <source>
        <dbReference type="Pfam" id="PF20710"/>
    </source>
</evidence>
<feature type="compositionally biased region" description="Acidic residues" evidence="1">
    <location>
        <begin position="203"/>
        <end position="212"/>
    </location>
</feature>
<dbReference type="Pfam" id="PF24906">
    <property type="entry name" value="Zf_WRKY19"/>
    <property type="match status" value="1"/>
</dbReference>
<feature type="domain" description="DUF6824" evidence="2">
    <location>
        <begin position="244"/>
        <end position="326"/>
    </location>
</feature>
<dbReference type="Pfam" id="PF20710">
    <property type="entry name" value="DUF6824"/>
    <property type="match status" value="1"/>
</dbReference>
<dbReference type="PANTHER" id="PTHR31827:SF1">
    <property type="entry name" value="EMB|CAB89363.1"/>
    <property type="match status" value="1"/>
</dbReference>
<dbReference type="AlphaFoldDB" id="A0AAD8YAS8"/>
<dbReference type="InterPro" id="IPR049227">
    <property type="entry name" value="DUF6824"/>
</dbReference>
<evidence type="ECO:0000313" key="4">
    <source>
        <dbReference type="EMBL" id="KAK1742150.1"/>
    </source>
</evidence>
<gene>
    <name evidence="4" type="ORF">QTG54_006715</name>
</gene>
<feature type="region of interest" description="Disordered" evidence="1">
    <location>
        <begin position="322"/>
        <end position="364"/>
    </location>
</feature>
<dbReference type="Proteomes" id="UP001224775">
    <property type="component" value="Unassembled WGS sequence"/>
</dbReference>
<dbReference type="EMBL" id="JATAAI010000011">
    <property type="protein sequence ID" value="KAK1742150.1"/>
    <property type="molecule type" value="Genomic_DNA"/>
</dbReference>
<dbReference type="InterPro" id="IPR056866">
    <property type="entry name" value="Znf_WRKY19"/>
</dbReference>
<evidence type="ECO:0000259" key="3">
    <source>
        <dbReference type="Pfam" id="PF24906"/>
    </source>
</evidence>
<reference evidence="4" key="1">
    <citation type="submission" date="2023-06" db="EMBL/GenBank/DDBJ databases">
        <title>Survivors Of The Sea: Transcriptome response of Skeletonema marinoi to long-term dormancy.</title>
        <authorList>
            <person name="Pinder M.I.M."/>
            <person name="Kourtchenko O."/>
            <person name="Robertson E.K."/>
            <person name="Larsson T."/>
            <person name="Maumus F."/>
            <person name="Osuna-Cruz C.M."/>
            <person name="Vancaester E."/>
            <person name="Stenow R."/>
            <person name="Vandepoele K."/>
            <person name="Ploug H."/>
            <person name="Bruchert V."/>
            <person name="Godhe A."/>
            <person name="Topel M."/>
        </authorList>
    </citation>
    <scope>NUCLEOTIDE SEQUENCE</scope>
    <source>
        <strain evidence="4">R05AC</strain>
    </source>
</reference>
<dbReference type="PANTHER" id="PTHR31827">
    <property type="entry name" value="EMB|CAB89363.1"/>
    <property type="match status" value="1"/>
</dbReference>
<name>A0AAD8YAS8_9STRA</name>
<feature type="region of interest" description="Disordered" evidence="1">
    <location>
        <begin position="192"/>
        <end position="212"/>
    </location>
</feature>
<organism evidence="4 5">
    <name type="scientific">Skeletonema marinoi</name>
    <dbReference type="NCBI Taxonomy" id="267567"/>
    <lineage>
        <taxon>Eukaryota</taxon>
        <taxon>Sar</taxon>
        <taxon>Stramenopiles</taxon>
        <taxon>Ochrophyta</taxon>
        <taxon>Bacillariophyta</taxon>
        <taxon>Coscinodiscophyceae</taxon>
        <taxon>Thalassiosirophycidae</taxon>
        <taxon>Thalassiosirales</taxon>
        <taxon>Skeletonemataceae</taxon>
        <taxon>Skeletonema</taxon>
        <taxon>Skeletonema marinoi-dohrnii complex</taxon>
    </lineage>
</organism>
<evidence type="ECO:0008006" key="6">
    <source>
        <dbReference type="Google" id="ProtNLM"/>
    </source>
</evidence>
<feature type="domain" description="WRKY19-like zinc finger" evidence="3">
    <location>
        <begin position="139"/>
        <end position="160"/>
    </location>
</feature>
<proteinExistence type="predicted"/>